<feature type="transmembrane region" description="Helical" evidence="2">
    <location>
        <begin position="629"/>
        <end position="650"/>
    </location>
</feature>
<dbReference type="PANTHER" id="PTHR35043">
    <property type="entry name" value="TRANSCRIPTION FACTOR DOMAIN-CONTAINING PROTEIN"/>
    <property type="match status" value="1"/>
</dbReference>
<feature type="region of interest" description="Disordered" evidence="1">
    <location>
        <begin position="348"/>
        <end position="382"/>
    </location>
</feature>
<keyword evidence="3" id="KW-0732">Signal</keyword>
<reference evidence="4" key="2">
    <citation type="submission" date="2023-07" db="EMBL/GenBank/DDBJ databases">
        <authorList>
            <consortium name="Lawrence Berkeley National Laboratory"/>
            <person name="Haridas S."/>
            <person name="Hensen N."/>
            <person name="Bonometti L."/>
            <person name="Westerberg I."/>
            <person name="Brannstrom I.O."/>
            <person name="Guillou S."/>
            <person name="Cros-Aarteil S."/>
            <person name="Calhoun S."/>
            <person name="Kuo A."/>
            <person name="Mondo S."/>
            <person name="Pangilinan J."/>
            <person name="Riley R."/>
            <person name="LaButti K."/>
            <person name="Andreopoulos B."/>
            <person name="Lipzen A."/>
            <person name="Chen C."/>
            <person name="Yanf M."/>
            <person name="Daum C."/>
            <person name="Ng V."/>
            <person name="Clum A."/>
            <person name="Steindorff A."/>
            <person name="Ohm R."/>
            <person name="Martin F."/>
            <person name="Silar P."/>
            <person name="Natvig D."/>
            <person name="Lalanne C."/>
            <person name="Gautier V."/>
            <person name="Ament-velasquez S.L."/>
            <person name="Kruys A."/>
            <person name="Hutchinson M.I."/>
            <person name="Powell A.J."/>
            <person name="Barry K."/>
            <person name="Miller A.N."/>
            <person name="Grigoriev I.V."/>
            <person name="Debuchy R."/>
            <person name="Gladieux P."/>
            <person name="Thoren M.H."/>
            <person name="Johannesson H."/>
        </authorList>
    </citation>
    <scope>NUCLEOTIDE SEQUENCE</scope>
    <source>
        <strain evidence="4">FGSC 1904</strain>
    </source>
</reference>
<keyword evidence="5" id="KW-1185">Reference proteome</keyword>
<gene>
    <name evidence="4" type="ORF">B0T20DRAFT_208195</name>
</gene>
<feature type="transmembrane region" description="Helical" evidence="2">
    <location>
        <begin position="62"/>
        <end position="82"/>
    </location>
</feature>
<name>A0AAE0UC82_SORBR</name>
<feature type="transmembrane region" description="Helical" evidence="2">
    <location>
        <begin position="671"/>
        <end position="702"/>
    </location>
</feature>
<evidence type="ECO:0000256" key="2">
    <source>
        <dbReference type="SAM" id="Phobius"/>
    </source>
</evidence>
<feature type="chain" id="PRO_5042117504" evidence="3">
    <location>
        <begin position="22"/>
        <end position="728"/>
    </location>
</feature>
<evidence type="ECO:0000313" key="5">
    <source>
        <dbReference type="Proteomes" id="UP001281003"/>
    </source>
</evidence>
<evidence type="ECO:0000256" key="1">
    <source>
        <dbReference type="SAM" id="MobiDB-lite"/>
    </source>
</evidence>
<keyword evidence="2" id="KW-0812">Transmembrane</keyword>
<feature type="signal peptide" evidence="3">
    <location>
        <begin position="1"/>
        <end position="21"/>
    </location>
</feature>
<sequence length="728" mass="83212">MAILIFRPFFVALLFVAGVLAAQNSDDVRTFIENNRHNKAALNEDIAPSWVSSPKVRGTGDIIISCLVTLIACAYTAIHPTVPPEGSGERSFMGIKAALVFVAVLGPEAVFALAFQEYLDARRLYKSLKEIIHDPKKQGNPCGHCNRCDKCDACEKREALETLDMKFCYFIVMGGLQVSISDIKPSDYVRYNFHGDKIPETLPLSADGVIELAKLGYLDKLLVKPTVIEDKSKGAWAQKCVVVIQVAWMGISCIARKAAGYPVSLLELHTFGHVLVAMLLYMFWLKKPLDVRQPVFVEPSEFKDKRDTEGFQDALALMVQEQFCDLQNQCGFLNLKWKQEELDAQNVANTEGNGEKHTKQTEPQIIDRTNQTSTPSSTPGREPQVFIEVQPEPYTTFTQQPGPTLPIKEVHPSNDPETFDLPVDQYLPCGLGHMPMSEKPTWRCMRNGPDNWRRNLKRNYSTERSEQDRLPIGLTRADRCRAERAVRHIKVVEKLYNIQSVEQPEPYAYQRYGSTGNYYRYRNLGYKTGFQSLMFELDKLNPMAARRKITVHHIRDTEEAKPRKIDAHRQKLCDEGCPRVIMRYAAFLDAIFNGIGRVSRLVCIVVSALIGAIHLAAWDSVFPTKVESIIWKTSGITMMATVPAVLWYRFQVVMIRRYHFHFHLLGYRMTYLRFIQFLNIWYFFIAIACLLFIIVIGAYFIVESFISVRHMPYGTYYVPDWLQVFPHI</sequence>
<organism evidence="4 5">
    <name type="scientific">Sordaria brevicollis</name>
    <dbReference type="NCBI Taxonomy" id="83679"/>
    <lineage>
        <taxon>Eukaryota</taxon>
        <taxon>Fungi</taxon>
        <taxon>Dikarya</taxon>
        <taxon>Ascomycota</taxon>
        <taxon>Pezizomycotina</taxon>
        <taxon>Sordariomycetes</taxon>
        <taxon>Sordariomycetidae</taxon>
        <taxon>Sordariales</taxon>
        <taxon>Sordariaceae</taxon>
        <taxon>Sordaria</taxon>
    </lineage>
</organism>
<feature type="transmembrane region" description="Helical" evidence="2">
    <location>
        <begin position="94"/>
        <end position="115"/>
    </location>
</feature>
<dbReference type="EMBL" id="JAUTDP010000006">
    <property type="protein sequence ID" value="KAK3398425.1"/>
    <property type="molecule type" value="Genomic_DNA"/>
</dbReference>
<evidence type="ECO:0000256" key="3">
    <source>
        <dbReference type="SAM" id="SignalP"/>
    </source>
</evidence>
<reference evidence="4" key="1">
    <citation type="journal article" date="2023" name="Mol. Phylogenet. Evol.">
        <title>Genome-scale phylogeny and comparative genomics of the fungal order Sordariales.</title>
        <authorList>
            <person name="Hensen N."/>
            <person name="Bonometti L."/>
            <person name="Westerberg I."/>
            <person name="Brannstrom I.O."/>
            <person name="Guillou S."/>
            <person name="Cros-Aarteil S."/>
            <person name="Calhoun S."/>
            <person name="Haridas S."/>
            <person name="Kuo A."/>
            <person name="Mondo S."/>
            <person name="Pangilinan J."/>
            <person name="Riley R."/>
            <person name="LaButti K."/>
            <person name="Andreopoulos B."/>
            <person name="Lipzen A."/>
            <person name="Chen C."/>
            <person name="Yan M."/>
            <person name="Daum C."/>
            <person name="Ng V."/>
            <person name="Clum A."/>
            <person name="Steindorff A."/>
            <person name="Ohm R.A."/>
            <person name="Martin F."/>
            <person name="Silar P."/>
            <person name="Natvig D.O."/>
            <person name="Lalanne C."/>
            <person name="Gautier V."/>
            <person name="Ament-Velasquez S.L."/>
            <person name="Kruys A."/>
            <person name="Hutchinson M.I."/>
            <person name="Powell A.J."/>
            <person name="Barry K."/>
            <person name="Miller A.N."/>
            <person name="Grigoriev I.V."/>
            <person name="Debuchy R."/>
            <person name="Gladieux P."/>
            <person name="Hiltunen Thoren M."/>
            <person name="Johannesson H."/>
        </authorList>
    </citation>
    <scope>NUCLEOTIDE SEQUENCE</scope>
    <source>
        <strain evidence="4">FGSC 1904</strain>
    </source>
</reference>
<feature type="compositionally biased region" description="Polar residues" evidence="1">
    <location>
        <begin position="361"/>
        <end position="379"/>
    </location>
</feature>
<accession>A0AAE0UC82</accession>
<dbReference type="PANTHER" id="PTHR35043:SF7">
    <property type="entry name" value="TRANSCRIPTION FACTOR DOMAIN-CONTAINING PROTEIN"/>
    <property type="match status" value="1"/>
</dbReference>
<evidence type="ECO:0000313" key="4">
    <source>
        <dbReference type="EMBL" id="KAK3398425.1"/>
    </source>
</evidence>
<comment type="caution">
    <text evidence="4">The sequence shown here is derived from an EMBL/GenBank/DDBJ whole genome shotgun (WGS) entry which is preliminary data.</text>
</comment>
<protein>
    <submittedName>
        <fullName evidence="4">Uncharacterized protein</fullName>
    </submittedName>
</protein>
<dbReference type="Proteomes" id="UP001281003">
    <property type="component" value="Unassembled WGS sequence"/>
</dbReference>
<proteinExistence type="predicted"/>
<keyword evidence="2" id="KW-0472">Membrane</keyword>
<feature type="transmembrane region" description="Helical" evidence="2">
    <location>
        <begin position="598"/>
        <end position="617"/>
    </location>
</feature>
<dbReference type="AlphaFoldDB" id="A0AAE0UC82"/>
<keyword evidence="2" id="KW-1133">Transmembrane helix</keyword>